<dbReference type="Pfam" id="PF09783">
    <property type="entry name" value="Vac_ImportDeg"/>
    <property type="match status" value="1"/>
</dbReference>
<dbReference type="Proteomes" id="UP001497383">
    <property type="component" value="Chromosome 4"/>
</dbReference>
<dbReference type="PANTHER" id="PTHR14534:SF3">
    <property type="entry name" value="GID COMPLEX SUBUNIT 4 HOMOLOG"/>
    <property type="match status" value="1"/>
</dbReference>
<keyword evidence="4" id="KW-1185">Reference proteome</keyword>
<proteinExistence type="inferred from homology"/>
<dbReference type="PANTHER" id="PTHR14534">
    <property type="entry name" value="VACUOLAR IMPORT AND DEGRADATION PROTEIN 24"/>
    <property type="match status" value="1"/>
</dbReference>
<reference evidence="3 4" key="1">
    <citation type="submission" date="2024-03" db="EMBL/GenBank/DDBJ databases">
        <authorList>
            <person name="Brejova B."/>
        </authorList>
    </citation>
    <scope>NUCLEOTIDE SEQUENCE [LARGE SCALE GENOMIC DNA]</scope>
    <source>
        <strain evidence="3 4">CBS 14171</strain>
    </source>
</reference>
<dbReference type="GeneID" id="92208659"/>
<evidence type="ECO:0000256" key="2">
    <source>
        <dbReference type="SAM" id="MobiDB-lite"/>
    </source>
</evidence>
<feature type="compositionally biased region" description="Polar residues" evidence="2">
    <location>
        <begin position="147"/>
        <end position="157"/>
    </location>
</feature>
<gene>
    <name evidence="3" type="ORF">LODBEIA_P34630</name>
</gene>
<evidence type="ECO:0000313" key="3">
    <source>
        <dbReference type="EMBL" id="CAK9439248.1"/>
    </source>
</evidence>
<sequence>MPVTELDIPKGNRDDGNLARVSTASSSSGSSSSSSSSSQSSSSSHSSSPAPAPAQRTSSEDDNRPTLEQQHQQYLKLQQLQQQQQLEEEQQQQQQLQHHQQQQVRRRSSSEGSGDFENLDSTLVEIEQQQNRTGIIHANNHDIPNKRPNTSPLNSASSCPVIASSAHSQDLFNCHSRTPSSSLLLTGKGIAKLQKKRSKRYSLDYFDSFTGDYDYDSDHDNTDDGGIARAFHPQQQQQQRVFYNSYLQPNAQFVGEQQSGKSRFRIKIEFKTVDLMNSLVTGFLQINGLTKDHSEIVTYFRGEIINNPLLYLQQGAAHGHGHNHIHQHQHHPAPPSLHRHDNHHHHCHHPLKKFSFMSENSSWGSHPQNDLEHWKKLTNSSSLSNQECRDKLKRIYQGERDEETGDHLIYMRWKEEFLLPDSRVKSIPNASFEGFYYIVLNIGGGGNHSSNGAGAVGGKSDMFRSGGINGLYYHNSSEKFQSLSLQYVQRQDHGVFDFN</sequence>
<comment type="similarity">
    <text evidence="1">Belongs to the GID4/VID24 family.</text>
</comment>
<feature type="region of interest" description="Disordered" evidence="2">
    <location>
        <begin position="1"/>
        <end position="69"/>
    </location>
</feature>
<accession>A0ABP0ZM74</accession>
<dbReference type="RefSeq" id="XP_066830401.1">
    <property type="nucleotide sequence ID" value="XM_066973576.1"/>
</dbReference>
<dbReference type="EMBL" id="OZ022408">
    <property type="protein sequence ID" value="CAK9439248.1"/>
    <property type="molecule type" value="Genomic_DNA"/>
</dbReference>
<feature type="region of interest" description="Disordered" evidence="2">
    <location>
        <begin position="90"/>
        <end position="117"/>
    </location>
</feature>
<feature type="compositionally biased region" description="Low complexity" evidence="2">
    <location>
        <begin position="90"/>
        <end position="103"/>
    </location>
</feature>
<evidence type="ECO:0000313" key="4">
    <source>
        <dbReference type="Proteomes" id="UP001497383"/>
    </source>
</evidence>
<feature type="region of interest" description="Disordered" evidence="2">
    <location>
        <begin position="320"/>
        <end position="344"/>
    </location>
</feature>
<name>A0ABP0ZM74_9ASCO</name>
<dbReference type="InterPro" id="IPR018618">
    <property type="entry name" value="GID4/10-like"/>
</dbReference>
<organism evidence="3 4">
    <name type="scientific">Lodderomyces beijingensis</name>
    <dbReference type="NCBI Taxonomy" id="1775926"/>
    <lineage>
        <taxon>Eukaryota</taxon>
        <taxon>Fungi</taxon>
        <taxon>Dikarya</taxon>
        <taxon>Ascomycota</taxon>
        <taxon>Saccharomycotina</taxon>
        <taxon>Pichiomycetes</taxon>
        <taxon>Debaryomycetaceae</taxon>
        <taxon>Candida/Lodderomyces clade</taxon>
        <taxon>Lodderomyces</taxon>
    </lineage>
</organism>
<evidence type="ECO:0000256" key="1">
    <source>
        <dbReference type="ARBA" id="ARBA00061469"/>
    </source>
</evidence>
<protein>
    <submittedName>
        <fullName evidence="3">Uncharacterized protein</fullName>
    </submittedName>
</protein>
<feature type="compositionally biased region" description="Low complexity" evidence="2">
    <location>
        <begin position="25"/>
        <end position="48"/>
    </location>
</feature>
<feature type="region of interest" description="Disordered" evidence="2">
    <location>
        <begin position="138"/>
        <end position="157"/>
    </location>
</feature>
<feature type="compositionally biased region" description="Basic residues" evidence="2">
    <location>
        <begin position="320"/>
        <end position="331"/>
    </location>
</feature>
<feature type="compositionally biased region" description="Basic and acidic residues" evidence="2">
    <location>
        <begin position="7"/>
        <end position="17"/>
    </location>
</feature>